<evidence type="ECO:0008006" key="3">
    <source>
        <dbReference type="Google" id="ProtNLM"/>
    </source>
</evidence>
<proteinExistence type="predicted"/>
<sequence>MSELQMSISSLSCTPADKARPWEIAVPYYATIGTAANCNEFVTNVLRPAGFEHSGVSIHTGFVTDSNLFYHELRLDVPITSIDAPDVNWGSLPEMLLTRPRELLDHIGWRLNSVPNQEMLLERVNEGLSVMQNGSPIIRTSSEDFKNGSRLGEELIAHLRQVSGVHNIKPILAIEIWAGHSLSQYFQLIDYLRNKYGDMIALSLDTAHVDEASGVSGEALRILDELHRNKFDWRNSALAMIELNQPNHGLPFNDSVDQAAVIAKYGKLSRAGYLGLPPRAVIESSPTDFRILVSDKGIAFYSDLRKSFDGD</sequence>
<dbReference type="AlphaFoldDB" id="A0A2H0RC29"/>
<evidence type="ECO:0000313" key="2">
    <source>
        <dbReference type="Proteomes" id="UP000230214"/>
    </source>
</evidence>
<name>A0A2H0RC29_UNCKA</name>
<dbReference type="Proteomes" id="UP000230214">
    <property type="component" value="Unassembled WGS sequence"/>
</dbReference>
<reference evidence="1 2" key="1">
    <citation type="submission" date="2017-09" db="EMBL/GenBank/DDBJ databases">
        <title>Depth-based differentiation of microbial function through sediment-hosted aquifers and enrichment of novel symbionts in the deep terrestrial subsurface.</title>
        <authorList>
            <person name="Probst A.J."/>
            <person name="Ladd B."/>
            <person name="Jarett J.K."/>
            <person name="Geller-Mcgrath D.E."/>
            <person name="Sieber C.M."/>
            <person name="Emerson J.B."/>
            <person name="Anantharaman K."/>
            <person name="Thomas B.C."/>
            <person name="Malmstrom R."/>
            <person name="Stieglmeier M."/>
            <person name="Klingl A."/>
            <person name="Woyke T."/>
            <person name="Ryan C.M."/>
            <person name="Banfield J.F."/>
        </authorList>
    </citation>
    <scope>NUCLEOTIDE SEQUENCE [LARGE SCALE GENOMIC DNA]</scope>
    <source>
        <strain evidence="1">CG10_big_fil_rev_8_21_14_0_10_32_10</strain>
    </source>
</reference>
<dbReference type="EMBL" id="PCXU01000018">
    <property type="protein sequence ID" value="PIR43594.1"/>
    <property type="molecule type" value="Genomic_DNA"/>
</dbReference>
<gene>
    <name evidence="1" type="ORF">COV24_02095</name>
</gene>
<protein>
    <recommendedName>
        <fullName evidence="3">Xylose isomerase-like TIM barrel domain-containing protein</fullName>
    </recommendedName>
</protein>
<evidence type="ECO:0000313" key="1">
    <source>
        <dbReference type="EMBL" id="PIR43594.1"/>
    </source>
</evidence>
<accession>A0A2H0RC29</accession>
<comment type="caution">
    <text evidence="1">The sequence shown here is derived from an EMBL/GenBank/DDBJ whole genome shotgun (WGS) entry which is preliminary data.</text>
</comment>
<organism evidence="1 2">
    <name type="scientific">candidate division WWE3 bacterium CG10_big_fil_rev_8_21_14_0_10_32_10</name>
    <dbReference type="NCBI Taxonomy" id="1975090"/>
    <lineage>
        <taxon>Bacteria</taxon>
        <taxon>Katanobacteria</taxon>
    </lineage>
</organism>